<dbReference type="Gene3D" id="2.120.10.30">
    <property type="entry name" value="TolB, C-terminal domain"/>
    <property type="match status" value="1"/>
</dbReference>
<dbReference type="GO" id="GO:0005509">
    <property type="term" value="F:calcium ion binding"/>
    <property type="evidence" value="ECO:0007669"/>
    <property type="project" value="InterPro"/>
</dbReference>
<evidence type="ECO:0000256" key="15">
    <source>
        <dbReference type="PIRSR" id="PIRSR605511-2"/>
    </source>
</evidence>
<evidence type="ECO:0000256" key="3">
    <source>
        <dbReference type="ARBA" id="ARBA00001936"/>
    </source>
</evidence>
<reference evidence="17 18" key="1">
    <citation type="submission" date="2018-07" db="EMBL/GenBank/DDBJ databases">
        <title>Genomic Encyclopedia of Type Strains, Phase IV (KMG-IV): sequencing the most valuable type-strain genomes for metagenomic binning, comparative biology and taxonomic classification.</title>
        <authorList>
            <person name="Goeker M."/>
        </authorList>
    </citation>
    <scope>NUCLEOTIDE SEQUENCE [LARGE SCALE GENOMIC DNA]</scope>
    <source>
        <strain evidence="17 18">DSM 21634</strain>
    </source>
</reference>
<feature type="binding site" evidence="15">
    <location>
        <position position="180"/>
    </location>
    <ligand>
        <name>a divalent metal cation</name>
        <dbReference type="ChEBI" id="CHEBI:60240"/>
    </ligand>
</feature>
<dbReference type="SUPFAM" id="SSF63829">
    <property type="entry name" value="Calcium-dependent phosphotriesterase"/>
    <property type="match status" value="1"/>
</dbReference>
<evidence type="ECO:0000259" key="16">
    <source>
        <dbReference type="Pfam" id="PF08450"/>
    </source>
</evidence>
<dbReference type="GO" id="GO:0019853">
    <property type="term" value="P:L-ascorbic acid biosynthetic process"/>
    <property type="evidence" value="ECO:0007669"/>
    <property type="project" value="TreeGrafter"/>
</dbReference>
<dbReference type="Pfam" id="PF08450">
    <property type="entry name" value="SGL"/>
    <property type="match status" value="1"/>
</dbReference>
<keyword evidence="11" id="KW-0378">Hydrolase</keyword>
<comment type="caution">
    <text evidence="17">The sequence shown here is derived from an EMBL/GenBank/DDBJ whole genome shotgun (WGS) entry which is preliminary data.</text>
</comment>
<comment type="cofactor">
    <cofactor evidence="3">
        <name>Mn(2+)</name>
        <dbReference type="ChEBI" id="CHEBI:29035"/>
    </cofactor>
</comment>
<dbReference type="GO" id="GO:0030234">
    <property type="term" value="F:enzyme regulator activity"/>
    <property type="evidence" value="ECO:0007669"/>
    <property type="project" value="InterPro"/>
</dbReference>
<dbReference type="EMBL" id="QPJK01000007">
    <property type="protein sequence ID" value="RCW68785.1"/>
    <property type="molecule type" value="Genomic_DNA"/>
</dbReference>
<dbReference type="InterPro" id="IPR005511">
    <property type="entry name" value="SMP-30"/>
</dbReference>
<dbReference type="GO" id="GO:0005737">
    <property type="term" value="C:cytoplasm"/>
    <property type="evidence" value="ECO:0007669"/>
    <property type="project" value="UniProtKB-SubCell"/>
</dbReference>
<dbReference type="PRINTS" id="PR01791">
    <property type="entry name" value="REGUCALCIN"/>
</dbReference>
<evidence type="ECO:0000256" key="12">
    <source>
        <dbReference type="ARBA" id="ARBA00022837"/>
    </source>
</evidence>
<keyword evidence="18" id="KW-1185">Reference proteome</keyword>
<evidence type="ECO:0000256" key="7">
    <source>
        <dbReference type="ARBA" id="ARBA00013227"/>
    </source>
</evidence>
<evidence type="ECO:0000256" key="8">
    <source>
        <dbReference type="ARBA" id="ARBA00016808"/>
    </source>
</evidence>
<comment type="cofactor">
    <cofactor evidence="2">
        <name>Ca(2+)</name>
        <dbReference type="ChEBI" id="CHEBI:29108"/>
    </cofactor>
</comment>
<evidence type="ECO:0000256" key="5">
    <source>
        <dbReference type="ARBA" id="ARBA00004496"/>
    </source>
</evidence>
<comment type="cofactor">
    <cofactor evidence="4">
        <name>Mg(2+)</name>
        <dbReference type="ChEBI" id="CHEBI:18420"/>
    </cofactor>
</comment>
<dbReference type="InterPro" id="IPR011042">
    <property type="entry name" value="6-blade_b-propeller_TolB-like"/>
</dbReference>
<organism evidence="17 18">
    <name type="scientific">Pseudorhodoferax soli</name>
    <dbReference type="NCBI Taxonomy" id="545864"/>
    <lineage>
        <taxon>Bacteria</taxon>
        <taxon>Pseudomonadati</taxon>
        <taxon>Pseudomonadota</taxon>
        <taxon>Betaproteobacteria</taxon>
        <taxon>Burkholderiales</taxon>
        <taxon>Comamonadaceae</taxon>
    </lineage>
</organism>
<keyword evidence="15" id="KW-0862">Zinc</keyword>
<comment type="catalytic activity">
    <reaction evidence="1">
        <text>D-glucono-1,5-lactone + H2O = D-gluconate + H(+)</text>
        <dbReference type="Rhea" id="RHEA:10440"/>
        <dbReference type="ChEBI" id="CHEBI:15377"/>
        <dbReference type="ChEBI" id="CHEBI:15378"/>
        <dbReference type="ChEBI" id="CHEBI:16217"/>
        <dbReference type="ChEBI" id="CHEBI:18391"/>
        <dbReference type="EC" id="3.1.1.17"/>
    </reaction>
</comment>
<dbReference type="EC" id="3.1.1.17" evidence="7"/>
<dbReference type="Proteomes" id="UP000252884">
    <property type="component" value="Unassembled WGS sequence"/>
</dbReference>
<accession>A0A368XLQ6</accession>
<keyword evidence="10 15" id="KW-0479">Metal-binding</keyword>
<comment type="similarity">
    <text evidence="6">Belongs to the SMP-30/CGR1 family.</text>
</comment>
<name>A0A368XLQ6_9BURK</name>
<evidence type="ECO:0000256" key="2">
    <source>
        <dbReference type="ARBA" id="ARBA00001913"/>
    </source>
</evidence>
<dbReference type="AlphaFoldDB" id="A0A368XLQ6"/>
<feature type="binding site" evidence="15">
    <location>
        <position position="130"/>
    </location>
    <ligand>
        <name>a divalent metal cation</name>
        <dbReference type="ChEBI" id="CHEBI:60240"/>
    </ligand>
</feature>
<feature type="binding site" evidence="15">
    <location>
        <position position="84"/>
    </location>
    <ligand>
        <name>substrate</name>
    </ligand>
</feature>
<evidence type="ECO:0000256" key="1">
    <source>
        <dbReference type="ARBA" id="ARBA00001589"/>
    </source>
</evidence>
<dbReference type="GO" id="GO:0004341">
    <property type="term" value="F:gluconolactonase activity"/>
    <property type="evidence" value="ECO:0007669"/>
    <property type="project" value="UniProtKB-EC"/>
</dbReference>
<feature type="binding site" evidence="15">
    <location>
        <position position="82"/>
    </location>
    <ligand>
        <name>substrate</name>
    </ligand>
</feature>
<dbReference type="InterPro" id="IPR008367">
    <property type="entry name" value="Regucalcin"/>
</dbReference>
<feature type="binding site" evidence="15">
    <location>
        <position position="102"/>
    </location>
    <ligand>
        <name>substrate</name>
    </ligand>
</feature>
<evidence type="ECO:0000313" key="18">
    <source>
        <dbReference type="Proteomes" id="UP000252884"/>
    </source>
</evidence>
<keyword evidence="12" id="KW-0106">Calcium</keyword>
<dbReference type="PANTHER" id="PTHR10907">
    <property type="entry name" value="REGUCALCIN"/>
    <property type="match status" value="1"/>
</dbReference>
<evidence type="ECO:0000256" key="6">
    <source>
        <dbReference type="ARBA" id="ARBA00008853"/>
    </source>
</evidence>
<gene>
    <name evidence="17" type="ORF">DES41_107307</name>
</gene>
<evidence type="ECO:0000256" key="13">
    <source>
        <dbReference type="ARBA" id="ARBA00032464"/>
    </source>
</evidence>
<evidence type="ECO:0000256" key="14">
    <source>
        <dbReference type="PIRSR" id="PIRSR605511-1"/>
    </source>
</evidence>
<dbReference type="InterPro" id="IPR013658">
    <property type="entry name" value="SGL"/>
</dbReference>
<dbReference type="PRINTS" id="PR01790">
    <property type="entry name" value="SMP30FAMILY"/>
</dbReference>
<proteinExistence type="inferred from homology"/>
<feature type="domain" description="SMP-30/Gluconolactonase/LRE-like region" evidence="16">
    <location>
        <begin position="1"/>
        <end position="239"/>
    </location>
</feature>
<comment type="cofactor">
    <cofactor evidence="15">
        <name>Zn(2+)</name>
        <dbReference type="ChEBI" id="CHEBI:29105"/>
    </cofactor>
    <text evidence="15">Binds 1 divalent metal cation per subunit.</text>
</comment>
<evidence type="ECO:0000256" key="9">
    <source>
        <dbReference type="ARBA" id="ARBA00022490"/>
    </source>
</evidence>
<dbReference type="PANTHER" id="PTHR10907:SF47">
    <property type="entry name" value="REGUCALCIN"/>
    <property type="match status" value="1"/>
</dbReference>
<evidence type="ECO:0000256" key="11">
    <source>
        <dbReference type="ARBA" id="ARBA00022801"/>
    </source>
</evidence>
<feature type="active site" description="Proton donor/acceptor" evidence="14">
    <location>
        <position position="180"/>
    </location>
</feature>
<sequence>MWSPRTQALWWVDILGRRLHRWQWPDGAHSSWDFDQEVSAVAERADGTGLLLALRHGFASFDPQDARLALLHQPVGEPAHNRFNDGKCDAQGRFWAGSMDFDCAAPTGALYRFDPDGSCTRHDAGFAVTNGPTWSRDGRTMFFNDTVQGQVLAYDFDAAAGRIAGRRPWLRLAADDGVPDGMCTDAAGRIWIAHWGGGCVSCHDPDTAAELCRIPLPARQITSCAFGGPDLRTLFITSAATGLDAAARAAQPLAGALFAVTLDSPGLPAHLFGQRA</sequence>
<keyword evidence="9" id="KW-0963">Cytoplasm</keyword>
<protein>
    <recommendedName>
        <fullName evidence="8">Regucalcin</fullName>
        <ecNumber evidence="7">3.1.1.17</ecNumber>
    </recommendedName>
    <alternativeName>
        <fullName evidence="13">Gluconolactonase</fullName>
    </alternativeName>
</protein>
<comment type="subcellular location">
    <subcellularLocation>
        <location evidence="5">Cytoplasm</location>
    </subcellularLocation>
</comment>
<evidence type="ECO:0000256" key="4">
    <source>
        <dbReference type="ARBA" id="ARBA00001946"/>
    </source>
</evidence>
<evidence type="ECO:0000256" key="10">
    <source>
        <dbReference type="ARBA" id="ARBA00022723"/>
    </source>
</evidence>
<evidence type="ECO:0000313" key="17">
    <source>
        <dbReference type="EMBL" id="RCW68785.1"/>
    </source>
</evidence>